<organism evidence="3 4">
    <name type="scientific">Candidatus Desulfovibrio intestinavium</name>
    <dbReference type="NCBI Taxonomy" id="2838534"/>
    <lineage>
        <taxon>Bacteria</taxon>
        <taxon>Pseudomonadati</taxon>
        <taxon>Thermodesulfobacteriota</taxon>
        <taxon>Desulfovibrionia</taxon>
        <taxon>Desulfovibrionales</taxon>
        <taxon>Desulfovibrionaceae</taxon>
        <taxon>Desulfovibrio</taxon>
    </lineage>
</organism>
<keyword evidence="1" id="KW-0812">Transmembrane</keyword>
<dbReference type="GO" id="GO:0016757">
    <property type="term" value="F:glycosyltransferase activity"/>
    <property type="evidence" value="ECO:0007669"/>
    <property type="project" value="UniProtKB-KW"/>
</dbReference>
<dbReference type="PANTHER" id="PTHR43685">
    <property type="entry name" value="GLYCOSYLTRANSFERASE"/>
    <property type="match status" value="1"/>
</dbReference>
<evidence type="ECO:0000313" key="3">
    <source>
        <dbReference type="EMBL" id="HJA78768.1"/>
    </source>
</evidence>
<dbReference type="EMBL" id="DWZD01000028">
    <property type="protein sequence ID" value="HJA78768.1"/>
    <property type="molecule type" value="Genomic_DNA"/>
</dbReference>
<keyword evidence="3" id="KW-0328">Glycosyltransferase</keyword>
<reference evidence="3" key="2">
    <citation type="submission" date="2021-04" db="EMBL/GenBank/DDBJ databases">
        <authorList>
            <person name="Gilroy R."/>
        </authorList>
    </citation>
    <scope>NUCLEOTIDE SEQUENCE</scope>
    <source>
        <strain evidence="3">5032</strain>
    </source>
</reference>
<feature type="transmembrane region" description="Helical" evidence="1">
    <location>
        <begin position="240"/>
        <end position="261"/>
    </location>
</feature>
<dbReference type="Pfam" id="PF00535">
    <property type="entry name" value="Glycos_transf_2"/>
    <property type="match status" value="1"/>
</dbReference>
<keyword evidence="3" id="KW-0808">Transferase</keyword>
<accession>A0A9D2HNQ1</accession>
<dbReference type="Proteomes" id="UP000823821">
    <property type="component" value="Unassembled WGS sequence"/>
</dbReference>
<evidence type="ECO:0000259" key="2">
    <source>
        <dbReference type="Pfam" id="PF00535"/>
    </source>
</evidence>
<dbReference type="PANTHER" id="PTHR43685:SF2">
    <property type="entry name" value="GLYCOSYLTRANSFERASE 2-LIKE DOMAIN-CONTAINING PROTEIN"/>
    <property type="match status" value="1"/>
</dbReference>
<sequence>MVTRAPLSASPRFALCIATVGRIMELDRLLTSLEQQTYVHFHIYLADQNAPGVLDAMLARHAALPLTRIMLPSRGLSVARNRLLPPAADEDILAFPDDDCWYAPDTLEQAVAALRRHPDAGSVLASWTPDAATPPRDARERPLSAHALFAQGNSIVQFHRAEVVCDLRFDPQLGVGTGLPYGSGEDTDFLLQAQRRAPIWRCPAIRVFHPSPATQVPTGEKIAAYAAGRMFLLRKHAFPFWFRCANVLYPLFMLPLAAMRLDRAGIWYRWRMFAERLRHF</sequence>
<keyword evidence="1" id="KW-1133">Transmembrane helix</keyword>
<name>A0A9D2HNQ1_9BACT</name>
<reference evidence="3" key="1">
    <citation type="journal article" date="2021" name="PeerJ">
        <title>Extensive microbial diversity within the chicken gut microbiome revealed by metagenomics and culture.</title>
        <authorList>
            <person name="Gilroy R."/>
            <person name="Ravi A."/>
            <person name="Getino M."/>
            <person name="Pursley I."/>
            <person name="Horton D.L."/>
            <person name="Alikhan N.F."/>
            <person name="Baker D."/>
            <person name="Gharbi K."/>
            <person name="Hall N."/>
            <person name="Watson M."/>
            <person name="Adriaenssens E.M."/>
            <person name="Foster-Nyarko E."/>
            <person name="Jarju S."/>
            <person name="Secka A."/>
            <person name="Antonio M."/>
            <person name="Oren A."/>
            <person name="Chaudhuri R.R."/>
            <person name="La Ragione R."/>
            <person name="Hildebrand F."/>
            <person name="Pallen M.J."/>
        </authorList>
    </citation>
    <scope>NUCLEOTIDE SEQUENCE</scope>
    <source>
        <strain evidence="3">5032</strain>
    </source>
</reference>
<dbReference type="InterPro" id="IPR050834">
    <property type="entry name" value="Glycosyltransf_2"/>
</dbReference>
<evidence type="ECO:0000313" key="4">
    <source>
        <dbReference type="Proteomes" id="UP000823821"/>
    </source>
</evidence>
<gene>
    <name evidence="3" type="ORF">H9784_04225</name>
</gene>
<dbReference type="Gene3D" id="3.90.550.10">
    <property type="entry name" value="Spore Coat Polysaccharide Biosynthesis Protein SpsA, Chain A"/>
    <property type="match status" value="1"/>
</dbReference>
<protein>
    <submittedName>
        <fullName evidence="3">Glycosyltransferase</fullName>
        <ecNumber evidence="3">2.4.-.-</ecNumber>
    </submittedName>
</protein>
<evidence type="ECO:0000256" key="1">
    <source>
        <dbReference type="SAM" id="Phobius"/>
    </source>
</evidence>
<dbReference type="SUPFAM" id="SSF53448">
    <property type="entry name" value="Nucleotide-diphospho-sugar transferases"/>
    <property type="match status" value="1"/>
</dbReference>
<dbReference type="InterPro" id="IPR029044">
    <property type="entry name" value="Nucleotide-diphossugar_trans"/>
</dbReference>
<dbReference type="CDD" id="cd00761">
    <property type="entry name" value="Glyco_tranf_GTA_type"/>
    <property type="match status" value="1"/>
</dbReference>
<keyword evidence="1" id="KW-0472">Membrane</keyword>
<comment type="caution">
    <text evidence="3">The sequence shown here is derived from an EMBL/GenBank/DDBJ whole genome shotgun (WGS) entry which is preliminary data.</text>
</comment>
<dbReference type="EC" id="2.4.-.-" evidence="3"/>
<feature type="domain" description="Glycosyltransferase 2-like" evidence="2">
    <location>
        <begin position="16"/>
        <end position="134"/>
    </location>
</feature>
<dbReference type="InterPro" id="IPR001173">
    <property type="entry name" value="Glyco_trans_2-like"/>
</dbReference>
<proteinExistence type="predicted"/>
<dbReference type="AlphaFoldDB" id="A0A9D2HNQ1"/>